<comment type="caution">
    <text evidence="2">The sequence shown here is derived from an EMBL/GenBank/DDBJ whole genome shotgun (WGS) entry which is preliminary data.</text>
</comment>
<dbReference type="EMBL" id="JACT01000001">
    <property type="protein sequence ID" value="KMS57770.1"/>
    <property type="molecule type" value="Genomic_DNA"/>
</dbReference>
<feature type="transmembrane region" description="Helical" evidence="1">
    <location>
        <begin position="72"/>
        <end position="92"/>
    </location>
</feature>
<dbReference type="Proteomes" id="UP000052232">
    <property type="component" value="Unassembled WGS sequence"/>
</dbReference>
<dbReference type="AlphaFoldDB" id="A0A0J8AU23"/>
<evidence type="ECO:0000313" key="3">
    <source>
        <dbReference type="Proteomes" id="UP000052232"/>
    </source>
</evidence>
<dbReference type="Pfam" id="PF06170">
    <property type="entry name" value="DUF983"/>
    <property type="match status" value="1"/>
</dbReference>
<keyword evidence="1" id="KW-0812">Transmembrane</keyword>
<reference evidence="2 3" key="1">
    <citation type="journal article" date="2015" name="G3 (Bethesda)">
        <title>Insights into Ongoing Evolution of the Hexachlorocyclohexane Catabolic Pathway from Comparative Genomics of Ten Sphingomonadaceae Strains.</title>
        <authorList>
            <person name="Pearce S.L."/>
            <person name="Oakeshott J.G."/>
            <person name="Pandey G."/>
        </authorList>
    </citation>
    <scope>NUCLEOTIDE SEQUENCE [LARGE SCALE GENOMIC DNA]</scope>
    <source>
        <strain evidence="2 3">LL01</strain>
    </source>
</reference>
<keyword evidence="1" id="KW-1133">Transmembrane helix</keyword>
<keyword evidence="1" id="KW-0472">Membrane</keyword>
<evidence type="ECO:0008006" key="4">
    <source>
        <dbReference type="Google" id="ProtNLM"/>
    </source>
</evidence>
<protein>
    <recommendedName>
        <fullName evidence="4">Zinc-finger protein</fullName>
    </recommendedName>
</protein>
<gene>
    <name evidence="2" type="ORF">V473_06110</name>
</gene>
<evidence type="ECO:0000256" key="1">
    <source>
        <dbReference type="SAM" id="Phobius"/>
    </source>
</evidence>
<sequence length="152" mass="16740">MSGDDMEQSSETHWIDEKGRAWKKRPAHETGVFGRCPRCGEGHIFTGFLTMRDHCEVCDLDYSFADPADGPAVFVQLFACVPGVVFILMLEIIARPGLWVHLAVGLPVLILTTLLPMRPIKGWLIAAQFTTRAQEAGTGALWAKLHDGPPRG</sequence>
<name>A0A0J8AU23_9SPHN</name>
<dbReference type="InterPro" id="IPR009325">
    <property type="entry name" value="DUF983"/>
</dbReference>
<dbReference type="STRING" id="1420583.V473_06110"/>
<organism evidence="2 3">
    <name type="scientific">Sphingobium cupriresistens LL01</name>
    <dbReference type="NCBI Taxonomy" id="1420583"/>
    <lineage>
        <taxon>Bacteria</taxon>
        <taxon>Pseudomonadati</taxon>
        <taxon>Pseudomonadota</taxon>
        <taxon>Alphaproteobacteria</taxon>
        <taxon>Sphingomonadales</taxon>
        <taxon>Sphingomonadaceae</taxon>
        <taxon>Sphingobium</taxon>
    </lineage>
</organism>
<proteinExistence type="predicted"/>
<keyword evidence="3" id="KW-1185">Reference proteome</keyword>
<accession>A0A0J8AU23</accession>
<dbReference type="PATRIC" id="fig|1420583.3.peg.1232"/>
<feature type="transmembrane region" description="Helical" evidence="1">
    <location>
        <begin position="98"/>
        <end position="115"/>
    </location>
</feature>
<evidence type="ECO:0000313" key="2">
    <source>
        <dbReference type="EMBL" id="KMS57770.1"/>
    </source>
</evidence>